<dbReference type="SUPFAM" id="SSF50494">
    <property type="entry name" value="Trypsin-like serine proteases"/>
    <property type="match status" value="1"/>
</dbReference>
<dbReference type="RefSeq" id="XP_022304734.1">
    <property type="nucleotide sequence ID" value="XM_022449026.1"/>
</dbReference>
<evidence type="ECO:0000313" key="3">
    <source>
        <dbReference type="RefSeq" id="XP_022304733.1"/>
    </source>
</evidence>
<feature type="domain" description="DUF6589" evidence="1">
    <location>
        <begin position="256"/>
        <end position="517"/>
    </location>
</feature>
<evidence type="ECO:0000313" key="2">
    <source>
        <dbReference type="Proteomes" id="UP000694844"/>
    </source>
</evidence>
<evidence type="ECO:0000259" key="1">
    <source>
        <dbReference type="Pfam" id="PF20231"/>
    </source>
</evidence>
<proteinExistence type="predicted"/>
<dbReference type="InterPro" id="IPR046496">
    <property type="entry name" value="DUF6589"/>
</dbReference>
<keyword evidence="2" id="KW-1185">Reference proteome</keyword>
<sequence length="1303" mass="147921">MELVRNETEKKICRAIFNERSSGNAKNSIVSIVTTAYREEVVTAVSQIIGSESKELCKRNSGSVLQQKDHNSVLEFSWDKFHRELLIRAPNTLQVFKSAVSDVPLSIGEKKFNNLMLTIATAFHGRNPEMSSVHYQLAFILAHGGCTQRDIDRLAKCGMSVTSKSVHNKLDSWITNLDEEVIKLKQTWEEGHENATKYQIVGDNWDKNILPSYRSSQNKTQSIHLFNVLVVADRVQIPAVISEPEKEFSDISFENFLASVEEQRKLKEELIFIFATSVIKNIPHLFKVLDKIYPKHLPHKYSKQAGTKTVQYPLGLFDCNESKTADVIQLLKELQKKYVPLRGGEIHEPVFFGGDRLTDERIQCAQEAMLNGDTSVDRLEGFISKIEDFHRLMNFLEAIVKLTYSTGSSTDRGTVYYFRNLLNHRGVKGDVKNAYRAYKYLYYTILDAICSYLFLKDLGLQCLDDSVPLPDHFSELSEADKILWINNICARIIEKYFFENSSDIMNEKKASENKTKDDSQSLKDAFDILLLKIKDDVSTLTVGKELLAAAHFEEFLSKVQFISTSGDLLLNIPHNTESVEPGAIFVFNVEVLFEDNKLVVKELDNCHGTTFFDPELTNTTRVIWIESTSLHIVDAKLEVYKEYENYLTSTDILLHHKFEDSNEICKRSALQRLNFLSKVVIAIKDVVSSDYLLTVLHNVTEQEFSLENLKAVCNKINLKDVYESLSYPLEMQSLRILLNPFLREVAKSYEMKLLEDLSTYTEHEFGINLKKIFADLKLHTSADAFQELVNDVNDVVSQFLLDLVLSVKEDHPFVYSQRDHLNAKVWRDQVAVFLHEIVYTKKTAIMKEIFKRINGVCNEEQDGMRRISTLIDDFISQIAISDQQTLMNEWKMRKAIVDALPSNLTFVAGRKNDISVVKVFLKDDNINVKADIEKRANAIGIKPEFVNVTKRTDKSERLKNTTKAKKVPLSMDKNTRKHLGNIINNTGEKLMALYSNITWISIGNMPKGLHFGKPCIVLHCLDKMLVPFGEKQLPVSWEGYPVDIRESFVMLACSDGCRSLENGCSIGIPSVKVAGSVGIFVKRRFSELQVHGFLTAAHVALEKHRDLNNRNSFFSAHALNSNIHEITHPSIIDGRTITRIGRVKEAFYGQFTSKSNRIGIDAAFVETYEDTKENTEFHCATEDDLTFDGETVVTKTGRTTGTSFGVLCYDTCVFRTNDPEVRGKYYSFPNCYGIIDQDDNHPFFERGDSGSGVYLSQQNKKTNKVLGIGIGIASDTDGSDVTFVCNISEIVRAFNIVIPAEQH</sequence>
<organism evidence="2 3">
    <name type="scientific">Crassostrea virginica</name>
    <name type="common">Eastern oyster</name>
    <dbReference type="NCBI Taxonomy" id="6565"/>
    <lineage>
        <taxon>Eukaryota</taxon>
        <taxon>Metazoa</taxon>
        <taxon>Spiralia</taxon>
        <taxon>Lophotrochozoa</taxon>
        <taxon>Mollusca</taxon>
        <taxon>Bivalvia</taxon>
        <taxon>Autobranchia</taxon>
        <taxon>Pteriomorphia</taxon>
        <taxon>Ostreida</taxon>
        <taxon>Ostreoidea</taxon>
        <taxon>Ostreidae</taxon>
        <taxon>Crassostrea</taxon>
    </lineage>
</organism>
<accession>A0A8B8BN19</accession>
<reference evidence="3 4" key="1">
    <citation type="submission" date="2025-04" db="UniProtKB">
        <authorList>
            <consortium name="RefSeq"/>
        </authorList>
    </citation>
    <scope>IDENTIFICATION</scope>
    <source>
        <tissue evidence="3 4">Whole sample</tissue>
    </source>
</reference>
<dbReference type="RefSeq" id="XP_022304733.1">
    <property type="nucleotide sequence ID" value="XM_022449025.1"/>
</dbReference>
<dbReference type="GeneID" id="111111860"/>
<name>A0A8B8BN19_CRAVI</name>
<gene>
    <name evidence="3 4" type="primary">LOC111111860</name>
</gene>
<dbReference type="Pfam" id="PF20231">
    <property type="entry name" value="DUF6589"/>
    <property type="match status" value="1"/>
</dbReference>
<dbReference type="KEGG" id="cvn:111111860"/>
<dbReference type="Proteomes" id="UP000694844">
    <property type="component" value="Chromosome 9"/>
</dbReference>
<protein>
    <submittedName>
        <fullName evidence="3 4">Uncharacterized protein LOC111111860 isoform X1</fullName>
    </submittedName>
</protein>
<dbReference type="InterPro" id="IPR009003">
    <property type="entry name" value="Peptidase_S1_PA"/>
</dbReference>
<dbReference type="OrthoDB" id="2339500at2759"/>
<evidence type="ECO:0000313" key="4">
    <source>
        <dbReference type="RefSeq" id="XP_022304734.1"/>
    </source>
</evidence>